<name>A0A109JVP5_9BRAD</name>
<accession>A0A109JVP5</accession>
<keyword evidence="3" id="KW-1185">Reference proteome</keyword>
<organism evidence="2 3">
    <name type="scientific">Bradyrhizobium macuxiense</name>
    <dbReference type="NCBI Taxonomy" id="1755647"/>
    <lineage>
        <taxon>Bacteria</taxon>
        <taxon>Pseudomonadati</taxon>
        <taxon>Pseudomonadota</taxon>
        <taxon>Alphaproteobacteria</taxon>
        <taxon>Hyphomicrobiales</taxon>
        <taxon>Nitrobacteraceae</taxon>
        <taxon>Bradyrhizobium</taxon>
    </lineage>
</organism>
<evidence type="ECO:0000313" key="2">
    <source>
        <dbReference type="EMBL" id="KWV55976.1"/>
    </source>
</evidence>
<gene>
    <name evidence="2" type="ORF">AS156_05030</name>
</gene>
<feature type="signal peptide" evidence="1">
    <location>
        <begin position="1"/>
        <end position="28"/>
    </location>
</feature>
<sequence length="126" mass="13281">MHIRFCTAAAGVLALAVTLFGNPLLAAAADLGLMTSGPASVGNCSEIVFTCENGRHYPLCPRAVTVEGEVVTASLHTGHYGGVHVRLVPMGVGYRYAGHGIWLDGFRENALLNFGKHHQVACTIAH</sequence>
<reference evidence="2 3" key="1">
    <citation type="submission" date="2015-11" db="EMBL/GenBank/DDBJ databases">
        <title>Draft Genome Sequence of the Strain BR 10303 (Bradyrhizobium sp.) isolated from nodules of Centrolobium paraense.</title>
        <authorList>
            <person name="Zelli J.E."/>
            <person name="Simoes-Araujo J.L."/>
            <person name="Barauna A.C."/>
            <person name="Silva K."/>
        </authorList>
    </citation>
    <scope>NUCLEOTIDE SEQUENCE [LARGE SCALE GENOMIC DNA]</scope>
    <source>
        <strain evidence="2 3">BR 10303</strain>
    </source>
</reference>
<evidence type="ECO:0000256" key="1">
    <source>
        <dbReference type="SAM" id="SignalP"/>
    </source>
</evidence>
<dbReference type="EMBL" id="LNCU01000057">
    <property type="protein sequence ID" value="KWV55976.1"/>
    <property type="molecule type" value="Genomic_DNA"/>
</dbReference>
<keyword evidence="1" id="KW-0732">Signal</keyword>
<evidence type="ECO:0000313" key="3">
    <source>
        <dbReference type="Proteomes" id="UP000057737"/>
    </source>
</evidence>
<dbReference type="OrthoDB" id="8128947at2"/>
<protein>
    <submittedName>
        <fullName evidence="2">Uncharacterized protein</fullName>
    </submittedName>
</protein>
<comment type="caution">
    <text evidence="2">The sequence shown here is derived from an EMBL/GenBank/DDBJ whole genome shotgun (WGS) entry which is preliminary data.</text>
</comment>
<dbReference type="AlphaFoldDB" id="A0A109JVP5"/>
<feature type="chain" id="PRO_5007137223" evidence="1">
    <location>
        <begin position="29"/>
        <end position="126"/>
    </location>
</feature>
<proteinExistence type="predicted"/>
<dbReference type="Proteomes" id="UP000057737">
    <property type="component" value="Unassembled WGS sequence"/>
</dbReference>